<feature type="region of interest" description="Disordered" evidence="1">
    <location>
        <begin position="730"/>
        <end position="877"/>
    </location>
</feature>
<feature type="region of interest" description="Disordered" evidence="1">
    <location>
        <begin position="339"/>
        <end position="396"/>
    </location>
</feature>
<feature type="domain" description="Rab-GAP TBC" evidence="2">
    <location>
        <begin position="10"/>
        <end position="208"/>
    </location>
</feature>
<dbReference type="EMBL" id="FN649751">
    <property type="protein sequence ID" value="CBJ29389.1"/>
    <property type="molecule type" value="Genomic_DNA"/>
</dbReference>
<feature type="compositionally biased region" description="Basic and acidic residues" evidence="1">
    <location>
        <begin position="1291"/>
        <end position="1304"/>
    </location>
</feature>
<evidence type="ECO:0000256" key="1">
    <source>
        <dbReference type="SAM" id="MobiDB-lite"/>
    </source>
</evidence>
<feature type="compositionally biased region" description="Low complexity" evidence="1">
    <location>
        <begin position="1209"/>
        <end position="1227"/>
    </location>
</feature>
<dbReference type="Pfam" id="PF00566">
    <property type="entry name" value="RabGAP-TBC"/>
    <property type="match status" value="1"/>
</dbReference>
<feature type="region of interest" description="Disordered" evidence="1">
    <location>
        <begin position="1290"/>
        <end position="1401"/>
    </location>
</feature>
<name>D7FKI7_ECTSI</name>
<dbReference type="OrthoDB" id="1668230at2759"/>
<feature type="compositionally biased region" description="Gly residues" evidence="1">
    <location>
        <begin position="371"/>
        <end position="382"/>
    </location>
</feature>
<feature type="compositionally biased region" description="Low complexity" evidence="1">
    <location>
        <begin position="803"/>
        <end position="813"/>
    </location>
</feature>
<dbReference type="GO" id="GO:0005829">
    <property type="term" value="C:cytosol"/>
    <property type="evidence" value="ECO:0007669"/>
    <property type="project" value="GOC"/>
</dbReference>
<keyword evidence="4" id="KW-1185">Reference proteome</keyword>
<feature type="compositionally biased region" description="Basic and acidic residues" evidence="1">
    <location>
        <begin position="767"/>
        <end position="777"/>
    </location>
</feature>
<evidence type="ECO:0000259" key="2">
    <source>
        <dbReference type="PROSITE" id="PS50086"/>
    </source>
</evidence>
<dbReference type="STRING" id="2880.D7FKI7"/>
<dbReference type="GO" id="GO:0005802">
    <property type="term" value="C:trans-Golgi network"/>
    <property type="evidence" value="ECO:0007669"/>
    <property type="project" value="TreeGrafter"/>
</dbReference>
<dbReference type="Gene3D" id="1.10.8.270">
    <property type="entry name" value="putative rabgap domain of human tbc1 domain family member 14 like domains"/>
    <property type="match status" value="1"/>
</dbReference>
<feature type="region of interest" description="Disordered" evidence="1">
    <location>
        <begin position="1092"/>
        <end position="1112"/>
    </location>
</feature>
<protein>
    <recommendedName>
        <fullName evidence="2">Rab-GAP TBC domain-containing protein</fullName>
    </recommendedName>
</protein>
<gene>
    <name evidence="3" type="ORF">Esi_0144_0055</name>
</gene>
<dbReference type="eggNOG" id="KOG3636">
    <property type="taxonomic scope" value="Eukaryota"/>
</dbReference>
<dbReference type="InterPro" id="IPR035969">
    <property type="entry name" value="Rab-GAP_TBC_sf"/>
</dbReference>
<feature type="region of interest" description="Disordered" evidence="1">
    <location>
        <begin position="1205"/>
        <end position="1245"/>
    </location>
</feature>
<dbReference type="Gene3D" id="1.10.472.80">
    <property type="entry name" value="Ypt/Rab-GAP domain of gyp1p, domain 3"/>
    <property type="match status" value="1"/>
</dbReference>
<feature type="compositionally biased region" description="Basic residues" evidence="1">
    <location>
        <begin position="1010"/>
        <end position="1019"/>
    </location>
</feature>
<feature type="compositionally biased region" description="Low complexity" evidence="1">
    <location>
        <begin position="1020"/>
        <end position="1029"/>
    </location>
</feature>
<dbReference type="GO" id="GO:0099041">
    <property type="term" value="P:vesicle tethering to Golgi"/>
    <property type="evidence" value="ECO:0007669"/>
    <property type="project" value="TreeGrafter"/>
</dbReference>
<dbReference type="PANTHER" id="PTHR13297:SF5">
    <property type="entry name" value="TBC1 DOMAIN FAMILY MEMBER 23"/>
    <property type="match status" value="1"/>
</dbReference>
<dbReference type="InterPro" id="IPR000195">
    <property type="entry name" value="Rab-GAP-TBC_dom"/>
</dbReference>
<dbReference type="GO" id="GO:0042147">
    <property type="term" value="P:retrograde transport, endosome to Golgi"/>
    <property type="evidence" value="ECO:0007669"/>
    <property type="project" value="InterPro"/>
</dbReference>
<sequence>MRQLLRKAAFIPAFLRKDVWRLLILGRVEAGGGKDAEGDVTALDAAILSTDLDLENQRVVRVDVERTRPALDQFKRPRVKNLLARILTYHCKTHGLGYKQGMHEVLAPFVALSDPELPTSDISLCYSAFLRRFLPYAFNQDEEFLSLQICFRLFRLLLLYHHPRLCRFLDQYQLQPELYATPWFMTLFSNSLDLPRLYEVWDFYLYWGDPALHHFVVLAFVIGNAEAILKAEEANLPETMCRLTDGMRSVEEVRALMRTAKDLMLNTPKSFRKILRSALYANLSQSQMNLVLNTLQVSSCIPVSAEEITSYILHKNPHRQLDQDSDGDEESVLDDAIASASGAASDAATGRRDCNGGGGGDGSHSLKSPRNGGGGTGGGGPGRASPSPQRRAERAAMRSLRVHRQYIILDCRPRGEFESCRLAPALHLDPDLLTSPEKLDAKLKEFMPLQGVAHFCLVGAGDDDMAAVGQRKNTSSDLSGEAMGLRTVSNSKSDSPGRAGLVGETGFLADRGGSGDMFSKPEGGFGRDSNSKEGGFFGGFSRALSRGYGHAAAASKDGEEEIGREEDVQVTRLVLMLLQYNFPFISHVRGDMAAILEELSAQALAEKEGQHADNGDFHETLHGALIGADSDRVREQLMHISPEKTTKGLFAGLSKWSKKDDKGASALYASRGGGLGSATAGSKGGKDGVVVLPPVVARKSATVVGGGFACGAAAMHHSFLSSPPLAADGDDPASLAKKNADATAAPSRGRGGLGRRDTEDFYMVTKPQDHSPAAERKSSKRRLFGGVMDRFDNNNNARTDGDAASSSSLAGAARKQPWLLSPGRSSREARQEAPGREPAAAAAAAPSSVLEASAAAEGKPKKATATATWTKPAARKRDTPDRLANFFGKILGVKDDALPDRPIDLPPGGGAADEATRARSPTAPGVAAAGATGAPSSGEPRASESLVSSSDAAAGSGAPAPAPAAASTAETPLATAVYSATTVSAATADAMPVAVAVAVPLSDPAAPARRPSRSSRTHRTGTAAAAGGSRSEGEVVLVAGTGRVVSIRDWIAKEERENGGAVRVFSAQRVLDGKVQKKCRLAVSRKSLTQFDDVQDGDSGATAAGGGPRGVVTEHRGLRHLARITSRKKHADLIVFHFKSRSGSGASATGTAAAAAATASAAASSSSRRSRSSSDSKSNPDILFYFMKDHADCLRMVKENYRKITQGDASSSSSSRSSSTATAASRRNPGAEPSDDPNRRHGRQTAKAVAGAAAGAGMLVVGAAGAGMAVAGAAGVAVGAAFAAGVAAGASRKDGGHEEREPRGGSEGAAAAGLSGEKPERRRSGGWIPIDAPGEERRGSDHGGGGRRPPSSVSRRASFSKTTGGIGRGHGGSSSSRSTRGASSKNRSGNDTDGPSWLGRK</sequence>
<accession>D7FKI7</accession>
<proteinExistence type="predicted"/>
<evidence type="ECO:0000313" key="3">
    <source>
        <dbReference type="EMBL" id="CBJ29389.1"/>
    </source>
</evidence>
<feature type="compositionally biased region" description="Low complexity" evidence="1">
    <location>
        <begin position="339"/>
        <end position="348"/>
    </location>
</feature>
<dbReference type="EMBL" id="FN648026">
    <property type="protein sequence ID" value="CBJ29389.1"/>
    <property type="molecule type" value="Genomic_DNA"/>
</dbReference>
<feature type="compositionally biased region" description="Low complexity" evidence="1">
    <location>
        <begin position="1373"/>
        <end position="1384"/>
    </location>
</feature>
<reference evidence="3 4" key="1">
    <citation type="journal article" date="2010" name="Nature">
        <title>The Ectocarpus genome and the independent evolution of multicellularity in brown algae.</title>
        <authorList>
            <person name="Cock J.M."/>
            <person name="Sterck L."/>
            <person name="Rouze P."/>
            <person name="Scornet D."/>
            <person name="Allen A.E."/>
            <person name="Amoutzias G."/>
            <person name="Anthouard V."/>
            <person name="Artiguenave F."/>
            <person name="Aury J.M."/>
            <person name="Badger J.H."/>
            <person name="Beszteri B."/>
            <person name="Billiau K."/>
            <person name="Bonnet E."/>
            <person name="Bothwell J.H."/>
            <person name="Bowler C."/>
            <person name="Boyen C."/>
            <person name="Brownlee C."/>
            <person name="Carrano C.J."/>
            <person name="Charrier B."/>
            <person name="Cho G.Y."/>
            <person name="Coelho S.M."/>
            <person name="Collen J."/>
            <person name="Corre E."/>
            <person name="Da Silva C."/>
            <person name="Delage L."/>
            <person name="Delaroque N."/>
            <person name="Dittami S.M."/>
            <person name="Doulbeau S."/>
            <person name="Elias M."/>
            <person name="Farnham G."/>
            <person name="Gachon C.M."/>
            <person name="Gschloessl B."/>
            <person name="Heesch S."/>
            <person name="Jabbari K."/>
            <person name="Jubin C."/>
            <person name="Kawai H."/>
            <person name="Kimura K."/>
            <person name="Kloareg B."/>
            <person name="Kupper F.C."/>
            <person name="Lang D."/>
            <person name="Le Bail A."/>
            <person name="Leblanc C."/>
            <person name="Lerouge P."/>
            <person name="Lohr M."/>
            <person name="Lopez P.J."/>
            <person name="Martens C."/>
            <person name="Maumus F."/>
            <person name="Michel G."/>
            <person name="Miranda-Saavedra D."/>
            <person name="Morales J."/>
            <person name="Moreau H."/>
            <person name="Motomura T."/>
            <person name="Nagasato C."/>
            <person name="Napoli C.A."/>
            <person name="Nelson D.R."/>
            <person name="Nyvall-Collen P."/>
            <person name="Peters A.F."/>
            <person name="Pommier C."/>
            <person name="Potin P."/>
            <person name="Poulain J."/>
            <person name="Quesneville H."/>
            <person name="Read B."/>
            <person name="Rensing S.A."/>
            <person name="Ritter A."/>
            <person name="Rousvoal S."/>
            <person name="Samanta M."/>
            <person name="Samson G."/>
            <person name="Schroeder D.C."/>
            <person name="Segurens B."/>
            <person name="Strittmatter M."/>
            <person name="Tonon T."/>
            <person name="Tregear J.W."/>
            <person name="Valentin K."/>
            <person name="von Dassow P."/>
            <person name="Yamagishi T."/>
            <person name="Van de Peer Y."/>
            <person name="Wincker P."/>
        </authorList>
    </citation>
    <scope>NUCLEOTIDE SEQUENCE [LARGE SCALE GENOMIC DNA]</scope>
    <source>
        <strain evidence="4">Ec32 / CCAP1310/4</strain>
    </source>
</reference>
<feature type="compositionally biased region" description="Basic and acidic residues" evidence="1">
    <location>
        <begin position="825"/>
        <end position="835"/>
    </location>
</feature>
<dbReference type="SUPFAM" id="SSF47923">
    <property type="entry name" value="Ypt/Rab-GAP domain of gyp1p"/>
    <property type="match status" value="2"/>
</dbReference>
<feature type="compositionally biased region" description="Low complexity" evidence="1">
    <location>
        <begin position="948"/>
        <end position="965"/>
    </location>
</feature>
<dbReference type="SMART" id="SM00164">
    <property type="entry name" value="TBC"/>
    <property type="match status" value="1"/>
</dbReference>
<feature type="region of interest" description="Disordered" evidence="1">
    <location>
        <begin position="1004"/>
        <end position="1032"/>
    </location>
</feature>
<feature type="compositionally biased region" description="Low complexity" evidence="1">
    <location>
        <begin position="920"/>
        <end position="938"/>
    </location>
</feature>
<dbReference type="PROSITE" id="PS50086">
    <property type="entry name" value="TBC_RABGAP"/>
    <property type="match status" value="1"/>
</dbReference>
<dbReference type="PANTHER" id="PTHR13297">
    <property type="entry name" value="TBC1 DOMAIN FAMILY MEMBER 23-RELATED"/>
    <property type="match status" value="1"/>
</dbReference>
<feature type="region of interest" description="Disordered" evidence="1">
    <location>
        <begin position="896"/>
        <end position="965"/>
    </location>
</feature>
<dbReference type="InterPro" id="IPR039755">
    <property type="entry name" value="TBC1D23"/>
</dbReference>
<evidence type="ECO:0000313" key="4">
    <source>
        <dbReference type="Proteomes" id="UP000002630"/>
    </source>
</evidence>
<organism evidence="3 4">
    <name type="scientific">Ectocarpus siliculosus</name>
    <name type="common">Brown alga</name>
    <name type="synonym">Conferva siliculosa</name>
    <dbReference type="NCBI Taxonomy" id="2880"/>
    <lineage>
        <taxon>Eukaryota</taxon>
        <taxon>Sar</taxon>
        <taxon>Stramenopiles</taxon>
        <taxon>Ochrophyta</taxon>
        <taxon>PX clade</taxon>
        <taxon>Phaeophyceae</taxon>
        <taxon>Ectocarpales</taxon>
        <taxon>Ectocarpaceae</taxon>
        <taxon>Ectocarpus</taxon>
    </lineage>
</organism>
<dbReference type="InParanoid" id="D7FKI7"/>
<dbReference type="Proteomes" id="UP000002630">
    <property type="component" value="Linkage Group LG26"/>
</dbReference>
<feature type="compositionally biased region" description="Low complexity" evidence="1">
    <location>
        <begin position="1348"/>
        <end position="1363"/>
    </location>
</feature>
<feature type="compositionally biased region" description="Low complexity" evidence="1">
    <location>
        <begin position="836"/>
        <end position="872"/>
    </location>
</feature>